<name>A0AAD9P4E5_RIDPI</name>
<dbReference type="AlphaFoldDB" id="A0AAD9P4E5"/>
<feature type="domain" description="BSD" evidence="3">
    <location>
        <begin position="160"/>
        <end position="214"/>
    </location>
</feature>
<dbReference type="Proteomes" id="UP001209878">
    <property type="component" value="Unassembled WGS sequence"/>
</dbReference>
<dbReference type="GO" id="GO:0005794">
    <property type="term" value="C:Golgi apparatus"/>
    <property type="evidence" value="ECO:0007669"/>
    <property type="project" value="TreeGrafter"/>
</dbReference>
<evidence type="ECO:0000313" key="5">
    <source>
        <dbReference type="Proteomes" id="UP001209878"/>
    </source>
</evidence>
<feature type="compositionally biased region" description="Basic and acidic residues" evidence="2">
    <location>
        <begin position="241"/>
        <end position="251"/>
    </location>
</feature>
<dbReference type="InterPro" id="IPR051494">
    <property type="entry name" value="BSD_domain-containing"/>
</dbReference>
<dbReference type="InterPro" id="IPR035925">
    <property type="entry name" value="BSD_dom_sf"/>
</dbReference>
<dbReference type="GO" id="GO:0048172">
    <property type="term" value="P:regulation of short-term neuronal synaptic plasticity"/>
    <property type="evidence" value="ECO:0007669"/>
    <property type="project" value="TreeGrafter"/>
</dbReference>
<dbReference type="EMBL" id="JAODUO010000149">
    <property type="protein sequence ID" value="KAK2187948.1"/>
    <property type="molecule type" value="Genomic_DNA"/>
</dbReference>
<evidence type="ECO:0000256" key="2">
    <source>
        <dbReference type="SAM" id="MobiDB-lite"/>
    </source>
</evidence>
<dbReference type="PANTHER" id="PTHR16019:SF6">
    <property type="entry name" value="SYNAPSE-ASSOCIATED PROTEIN 1"/>
    <property type="match status" value="1"/>
</dbReference>
<evidence type="ECO:0000259" key="3">
    <source>
        <dbReference type="PROSITE" id="PS50858"/>
    </source>
</evidence>
<dbReference type="Pfam" id="PF03909">
    <property type="entry name" value="BSD"/>
    <property type="match status" value="1"/>
</dbReference>
<feature type="region of interest" description="Disordered" evidence="2">
    <location>
        <begin position="224"/>
        <end position="302"/>
    </location>
</feature>
<feature type="compositionally biased region" description="Polar residues" evidence="2">
    <location>
        <begin position="1"/>
        <end position="15"/>
    </location>
</feature>
<feature type="compositionally biased region" description="Basic and acidic residues" evidence="2">
    <location>
        <begin position="29"/>
        <end position="48"/>
    </location>
</feature>
<dbReference type="Gene3D" id="1.10.3970.10">
    <property type="entry name" value="BSD domain"/>
    <property type="match status" value="1"/>
</dbReference>
<dbReference type="FunFam" id="1.10.3970.10:FF:000001">
    <property type="entry name" value="synapse-associated protein 1 isoform X1"/>
    <property type="match status" value="1"/>
</dbReference>
<protein>
    <recommendedName>
        <fullName evidence="3">BSD domain-containing protein</fullName>
    </recommendedName>
</protein>
<dbReference type="GO" id="GO:0045202">
    <property type="term" value="C:synapse"/>
    <property type="evidence" value="ECO:0007669"/>
    <property type="project" value="TreeGrafter"/>
</dbReference>
<evidence type="ECO:0000256" key="1">
    <source>
        <dbReference type="ARBA" id="ARBA00022553"/>
    </source>
</evidence>
<dbReference type="GO" id="GO:0005634">
    <property type="term" value="C:nucleus"/>
    <property type="evidence" value="ECO:0007669"/>
    <property type="project" value="TreeGrafter"/>
</dbReference>
<evidence type="ECO:0000313" key="4">
    <source>
        <dbReference type="EMBL" id="KAK2187948.1"/>
    </source>
</evidence>
<dbReference type="InterPro" id="IPR005607">
    <property type="entry name" value="BSD_dom"/>
</dbReference>
<proteinExistence type="predicted"/>
<dbReference type="PANTHER" id="PTHR16019">
    <property type="entry name" value="SYNAPSE-ASSOCIATED PROTEIN"/>
    <property type="match status" value="1"/>
</dbReference>
<gene>
    <name evidence="4" type="ORF">NP493_149g03023</name>
</gene>
<feature type="region of interest" description="Disordered" evidence="2">
    <location>
        <begin position="1"/>
        <end position="48"/>
    </location>
</feature>
<keyword evidence="1" id="KW-0597">Phosphoprotein</keyword>
<comment type="caution">
    <text evidence="4">The sequence shown here is derived from an EMBL/GenBank/DDBJ whole genome shotgun (WGS) entry which is preliminary data.</text>
</comment>
<dbReference type="SUPFAM" id="SSF140383">
    <property type="entry name" value="BSD domain-like"/>
    <property type="match status" value="1"/>
</dbReference>
<feature type="compositionally biased region" description="Polar residues" evidence="2">
    <location>
        <begin position="252"/>
        <end position="264"/>
    </location>
</feature>
<dbReference type="GO" id="GO:0038203">
    <property type="term" value="P:TORC2 signaling"/>
    <property type="evidence" value="ECO:0007669"/>
    <property type="project" value="TreeGrafter"/>
</dbReference>
<keyword evidence="5" id="KW-1185">Reference proteome</keyword>
<sequence length="348" mass="38707">MSLSSQLRQPTTKTSRIPPKESPATTDAKTAEKEPEKEESVTEESQHDALHQMQFDLDEVSTKAVNTAKEWGSYLYTFGKAATEQVTKTAMHLKETVEEKTILGEFVKEQGKFVSENTEKKKLTEAAIPPWIGYNEEEAMKKQILALSSDKRNFLRNPPAGVQFHFDFATSHPVAMAILQEDPSLEKMRFDLVPKQINEENFWRNYFYRVSLIKQSTQLTSLAKQTGCTGEGPARSSSSKSLDKMPRDDTNSPRATTPIQTDSVNKLGHPEPAQTSEPDPEPEDLPASSPVDHEFISDAFPDAAGLDAEDLKEEMQQLGMTEGKKDDNTDGKVGMTPSFMGELASLCL</sequence>
<reference evidence="4" key="1">
    <citation type="journal article" date="2023" name="Mol. Biol. Evol.">
        <title>Third-Generation Sequencing Reveals the Adaptive Role of the Epigenome in Three Deep-Sea Polychaetes.</title>
        <authorList>
            <person name="Perez M."/>
            <person name="Aroh O."/>
            <person name="Sun Y."/>
            <person name="Lan Y."/>
            <person name="Juniper S.K."/>
            <person name="Young C.R."/>
            <person name="Angers B."/>
            <person name="Qian P.Y."/>
        </authorList>
    </citation>
    <scope>NUCLEOTIDE SEQUENCE</scope>
    <source>
        <strain evidence="4">R07B-5</strain>
    </source>
</reference>
<accession>A0AAD9P4E5</accession>
<dbReference type="SMART" id="SM00751">
    <property type="entry name" value="BSD"/>
    <property type="match status" value="1"/>
</dbReference>
<dbReference type="PROSITE" id="PS50858">
    <property type="entry name" value="BSD"/>
    <property type="match status" value="1"/>
</dbReference>
<organism evidence="4 5">
    <name type="scientific">Ridgeia piscesae</name>
    <name type="common">Tubeworm</name>
    <dbReference type="NCBI Taxonomy" id="27915"/>
    <lineage>
        <taxon>Eukaryota</taxon>
        <taxon>Metazoa</taxon>
        <taxon>Spiralia</taxon>
        <taxon>Lophotrochozoa</taxon>
        <taxon>Annelida</taxon>
        <taxon>Polychaeta</taxon>
        <taxon>Sedentaria</taxon>
        <taxon>Canalipalpata</taxon>
        <taxon>Sabellida</taxon>
        <taxon>Siboglinidae</taxon>
        <taxon>Ridgeia</taxon>
    </lineage>
</organism>